<reference evidence="1 2" key="1">
    <citation type="journal article" date="2009" name="Environ. Microbiol.">
        <title>Genome sequence of Desulfobacterium autotrophicum HRM2, a marine sulfate reducer oxidizing organic carbon completely to carbon dioxide.</title>
        <authorList>
            <person name="Strittmatter A.W."/>
            <person name="Liesegang H."/>
            <person name="Rabus R."/>
            <person name="Decker I."/>
            <person name="Amann J."/>
            <person name="Andres S."/>
            <person name="Henne A."/>
            <person name="Fricke W.F."/>
            <person name="Martinez-Arias R."/>
            <person name="Bartels D."/>
            <person name="Goesmann A."/>
            <person name="Krause L."/>
            <person name="Puehler A."/>
            <person name="Klenk H.P."/>
            <person name="Richter M."/>
            <person name="Schuler M."/>
            <person name="Gloeckner F.O."/>
            <person name="Meyerdierks A."/>
            <person name="Gottschalk G."/>
            <person name="Amann R."/>
        </authorList>
    </citation>
    <scope>NUCLEOTIDE SEQUENCE [LARGE SCALE GENOMIC DNA]</scope>
    <source>
        <strain evidence="2">ATCC 43914 / DSM 3382 / HRM2</strain>
    </source>
</reference>
<keyword evidence="2" id="KW-1185">Reference proteome</keyword>
<dbReference type="STRING" id="177437.HRM2_25920"/>
<dbReference type="EMBL" id="CP001087">
    <property type="protein sequence ID" value="ACN15686.1"/>
    <property type="molecule type" value="Genomic_DNA"/>
</dbReference>
<dbReference type="HOGENOM" id="CLU_2449750_0_0_7"/>
<proteinExistence type="predicted"/>
<accession>C0QH37</accession>
<evidence type="ECO:0000313" key="1">
    <source>
        <dbReference type="EMBL" id="ACN15686.1"/>
    </source>
</evidence>
<gene>
    <name evidence="1" type="ordered locus">HRM2_25920</name>
</gene>
<dbReference type="AlphaFoldDB" id="C0QH37"/>
<protein>
    <submittedName>
        <fullName evidence="1">Uncharacterized protein</fullName>
    </submittedName>
</protein>
<organism evidence="1 2">
    <name type="scientific">Desulforapulum autotrophicum (strain ATCC 43914 / DSM 3382 / VKM B-1955 / HRM2)</name>
    <name type="common">Desulfobacterium autotrophicum</name>
    <dbReference type="NCBI Taxonomy" id="177437"/>
    <lineage>
        <taxon>Bacteria</taxon>
        <taxon>Pseudomonadati</taxon>
        <taxon>Thermodesulfobacteriota</taxon>
        <taxon>Desulfobacteria</taxon>
        <taxon>Desulfobacterales</taxon>
        <taxon>Desulfobacteraceae</taxon>
        <taxon>Desulforapulum</taxon>
    </lineage>
</organism>
<sequence>MGGESNGLVFLFCGVWFFKQNMFCDKGFYLNQGNHLRSILSRFKGDMLEQVAGVTALDTLGPEDWILFREPVPIIPWRMKLEESRSLHG</sequence>
<dbReference type="KEGG" id="dat:HRM2_25920"/>
<dbReference type="Proteomes" id="UP000000442">
    <property type="component" value="Chromosome"/>
</dbReference>
<name>C0QH37_DESAH</name>
<evidence type="ECO:0000313" key="2">
    <source>
        <dbReference type="Proteomes" id="UP000000442"/>
    </source>
</evidence>